<dbReference type="SMART" id="SM00752">
    <property type="entry name" value="HTTM"/>
    <property type="match status" value="1"/>
</dbReference>
<dbReference type="Pfam" id="PF22777">
    <property type="entry name" value="VKGC_lumenal_dom"/>
    <property type="match status" value="1"/>
</dbReference>
<dbReference type="Pfam" id="PF05090">
    <property type="entry name" value="HTTM"/>
    <property type="match status" value="1"/>
</dbReference>
<comment type="subcellular location">
    <subcellularLocation>
        <location evidence="1">Endomembrane system</location>
        <topology evidence="1">Multi-pass membrane protein</topology>
    </subcellularLocation>
</comment>
<dbReference type="GO" id="GO:0012505">
    <property type="term" value="C:endomembrane system"/>
    <property type="evidence" value="ECO:0007669"/>
    <property type="project" value="UniProtKB-SubCell"/>
</dbReference>
<evidence type="ECO:0000256" key="5">
    <source>
        <dbReference type="ARBA" id="ARBA00023157"/>
    </source>
</evidence>
<feature type="domain" description="HTTM-like" evidence="8">
    <location>
        <begin position="15"/>
        <end position="275"/>
    </location>
</feature>
<dbReference type="PANTHER" id="PTHR12639:SF7">
    <property type="entry name" value="HTTM DOMAIN-CONTAINING PROTEIN"/>
    <property type="match status" value="1"/>
</dbReference>
<dbReference type="GO" id="GO:0019842">
    <property type="term" value="F:vitamin binding"/>
    <property type="evidence" value="ECO:0007669"/>
    <property type="project" value="TreeGrafter"/>
</dbReference>
<evidence type="ECO:0000256" key="6">
    <source>
        <dbReference type="ARBA" id="ARBA00023239"/>
    </source>
</evidence>
<evidence type="ECO:0000256" key="4">
    <source>
        <dbReference type="ARBA" id="ARBA00023136"/>
    </source>
</evidence>
<feature type="transmembrane region" description="Helical" evidence="7">
    <location>
        <begin position="116"/>
        <end position="133"/>
    </location>
</feature>
<feature type="transmembrane region" description="Helical" evidence="7">
    <location>
        <begin position="75"/>
        <end position="96"/>
    </location>
</feature>
<accession>A0AAW9SCC8</accession>
<reference evidence="9 10" key="1">
    <citation type="submission" date="2024-04" db="EMBL/GenBank/DDBJ databases">
        <title>Novel genus in family Flammeovirgaceae.</title>
        <authorList>
            <person name="Nguyen T.H."/>
            <person name="Vuong T.Q."/>
            <person name="Le H."/>
            <person name="Kim S.-G."/>
        </authorList>
    </citation>
    <scope>NUCLEOTIDE SEQUENCE [LARGE SCALE GENOMIC DNA]</scope>
    <source>
        <strain evidence="9 10">JCM 23209</strain>
    </source>
</reference>
<gene>
    <name evidence="9" type="ORF">AAG747_22140</name>
</gene>
<evidence type="ECO:0000256" key="2">
    <source>
        <dbReference type="ARBA" id="ARBA00022692"/>
    </source>
</evidence>
<sequence length="461" mass="54042">MSVANPTIHLSSWLTRPVSIAPLVVFRILFGLLMLVNILRFMAKGWVKQLYIDPQFYFKYYGFEWVHPLGGNGMYIVFVLMGLSALFLLLGWYYKVSSTCFFLLFTYVELLDQTNYLNHYYFVSIISFLLIWVPAHRYFSLDVWRKPGLLRNEVPFWTVNIFKLQMGILYFFAGVAKLNPDWLLRAMPLKIWLPAKADFPLIGPVLSSQWAPYLFCWTGAVYDLSIAFLLLLRKVRPYAYTAVVLFHLATGLLFQIGMFPYIMIGITLIFFPASFHQQIIDFLEKALKKILGNRFIQIKSKQSTVLKLHPKIQRLAIVFLIAHFSLQLFLPMRYALYPNKLFWTEQGFRFSWRVMLMEKAGYATFHVQEVETGKTWMVSNSDYLTPYQEKMMATQPDMILQYAHFLEDEYKKKGLESLKVTVECYVTLNGKPSTLLIDPEKDLTKLNESFKHKSWILPFEE</sequence>
<dbReference type="RefSeq" id="WP_346823417.1">
    <property type="nucleotide sequence ID" value="NZ_JBDKWZ010000015.1"/>
</dbReference>
<keyword evidence="2 7" id="KW-0812">Transmembrane</keyword>
<keyword evidence="5" id="KW-1015">Disulfide bond</keyword>
<evidence type="ECO:0000256" key="3">
    <source>
        <dbReference type="ARBA" id="ARBA00022989"/>
    </source>
</evidence>
<dbReference type="Proteomes" id="UP001403385">
    <property type="component" value="Unassembled WGS sequence"/>
</dbReference>
<dbReference type="InterPro" id="IPR053935">
    <property type="entry name" value="VKGC_lumenal_dom"/>
</dbReference>
<dbReference type="InterPro" id="IPR053934">
    <property type="entry name" value="HTTM_dom"/>
</dbReference>
<feature type="transmembrane region" description="Helical" evidence="7">
    <location>
        <begin position="210"/>
        <end position="232"/>
    </location>
</feature>
<feature type="transmembrane region" description="Helical" evidence="7">
    <location>
        <begin position="312"/>
        <end position="330"/>
    </location>
</feature>
<evidence type="ECO:0000313" key="10">
    <source>
        <dbReference type="Proteomes" id="UP001403385"/>
    </source>
</evidence>
<feature type="transmembrane region" description="Helical" evidence="7">
    <location>
        <begin position="244"/>
        <end position="271"/>
    </location>
</feature>
<dbReference type="GO" id="GO:0008488">
    <property type="term" value="F:gamma-glutamyl carboxylase activity"/>
    <property type="evidence" value="ECO:0007669"/>
    <property type="project" value="InterPro"/>
</dbReference>
<feature type="transmembrane region" description="Helical" evidence="7">
    <location>
        <begin position="20"/>
        <end position="39"/>
    </location>
</feature>
<evidence type="ECO:0000313" key="9">
    <source>
        <dbReference type="EMBL" id="MEN7550636.1"/>
    </source>
</evidence>
<keyword evidence="10" id="KW-1185">Reference proteome</keyword>
<evidence type="ECO:0000259" key="8">
    <source>
        <dbReference type="SMART" id="SM00752"/>
    </source>
</evidence>
<evidence type="ECO:0000256" key="7">
    <source>
        <dbReference type="SAM" id="Phobius"/>
    </source>
</evidence>
<dbReference type="PANTHER" id="PTHR12639">
    <property type="entry name" value="VITAMIN K-DEPENDENT GAMMA-CARBOXYLASE"/>
    <property type="match status" value="1"/>
</dbReference>
<dbReference type="AlphaFoldDB" id="A0AAW9SCC8"/>
<evidence type="ECO:0000256" key="1">
    <source>
        <dbReference type="ARBA" id="ARBA00004127"/>
    </source>
</evidence>
<feature type="transmembrane region" description="Helical" evidence="7">
    <location>
        <begin position="154"/>
        <end position="173"/>
    </location>
</feature>
<dbReference type="EMBL" id="JBDKWZ010000015">
    <property type="protein sequence ID" value="MEN7550636.1"/>
    <property type="molecule type" value="Genomic_DNA"/>
</dbReference>
<comment type="caution">
    <text evidence="9">The sequence shown here is derived from an EMBL/GenBank/DDBJ whole genome shotgun (WGS) entry which is preliminary data.</text>
</comment>
<keyword evidence="6" id="KW-0456">Lyase</keyword>
<organism evidence="9 10">
    <name type="scientific">Rapidithrix thailandica</name>
    <dbReference type="NCBI Taxonomy" id="413964"/>
    <lineage>
        <taxon>Bacteria</taxon>
        <taxon>Pseudomonadati</taxon>
        <taxon>Bacteroidota</taxon>
        <taxon>Cytophagia</taxon>
        <taxon>Cytophagales</taxon>
        <taxon>Flammeovirgaceae</taxon>
        <taxon>Rapidithrix</taxon>
    </lineage>
</organism>
<dbReference type="InterPro" id="IPR011020">
    <property type="entry name" value="HTTM-like"/>
</dbReference>
<keyword evidence="3 7" id="KW-1133">Transmembrane helix</keyword>
<proteinExistence type="predicted"/>
<keyword evidence="4 7" id="KW-0472">Membrane</keyword>
<dbReference type="InterPro" id="IPR007782">
    <property type="entry name" value="VKG_COase"/>
</dbReference>
<protein>
    <submittedName>
        <fullName evidence="9">HTTM domain-containing protein</fullName>
    </submittedName>
</protein>
<name>A0AAW9SCC8_9BACT</name>